<dbReference type="EMBL" id="JH930468">
    <property type="protein sequence ID" value="EKM61326.1"/>
    <property type="molecule type" value="Genomic_DNA"/>
</dbReference>
<keyword evidence="2" id="KW-1185">Reference proteome</keyword>
<dbReference type="GeneID" id="18914200"/>
<dbReference type="Proteomes" id="UP000008370">
    <property type="component" value="Unassembled WGS sequence"/>
</dbReference>
<protein>
    <submittedName>
        <fullName evidence="1">Uncharacterized protein</fullName>
    </submittedName>
</protein>
<name>K5VEC6_PHACS</name>
<dbReference type="InParanoid" id="K5VEC6"/>
<dbReference type="RefSeq" id="XP_007390748.1">
    <property type="nucleotide sequence ID" value="XM_007390686.1"/>
</dbReference>
<evidence type="ECO:0000313" key="1">
    <source>
        <dbReference type="EMBL" id="EKM61326.1"/>
    </source>
</evidence>
<dbReference type="KEGG" id="pco:PHACADRAFT_247861"/>
<dbReference type="HOGENOM" id="CLU_2942539_0_0_1"/>
<dbReference type="AlphaFoldDB" id="K5VEC6"/>
<reference evidence="1 2" key="1">
    <citation type="journal article" date="2012" name="BMC Genomics">
        <title>Comparative genomics of the white-rot fungi, Phanerochaete carnosa and P. chrysosporium, to elucidate the genetic basis of the distinct wood types they colonize.</title>
        <authorList>
            <person name="Suzuki H."/>
            <person name="MacDonald J."/>
            <person name="Syed K."/>
            <person name="Salamov A."/>
            <person name="Hori C."/>
            <person name="Aerts A."/>
            <person name="Henrissat B."/>
            <person name="Wiebenga A."/>
            <person name="vanKuyk P.A."/>
            <person name="Barry K."/>
            <person name="Lindquist E."/>
            <person name="LaButti K."/>
            <person name="Lapidus A."/>
            <person name="Lucas S."/>
            <person name="Coutinho P."/>
            <person name="Gong Y."/>
            <person name="Samejima M."/>
            <person name="Mahadevan R."/>
            <person name="Abou-Zaid M."/>
            <person name="de Vries R.P."/>
            <person name="Igarashi K."/>
            <person name="Yadav J.S."/>
            <person name="Grigoriev I.V."/>
            <person name="Master E.R."/>
        </authorList>
    </citation>
    <scope>NUCLEOTIDE SEQUENCE [LARGE SCALE GENOMIC DNA]</scope>
    <source>
        <strain evidence="1 2">HHB-10118-sp</strain>
    </source>
</reference>
<evidence type="ECO:0000313" key="2">
    <source>
        <dbReference type="Proteomes" id="UP000008370"/>
    </source>
</evidence>
<accession>K5VEC6</accession>
<gene>
    <name evidence="1" type="ORF">PHACADRAFT_247861</name>
</gene>
<organism evidence="1 2">
    <name type="scientific">Phanerochaete carnosa (strain HHB-10118-sp)</name>
    <name type="common">White-rot fungus</name>
    <name type="synonym">Peniophora carnosa</name>
    <dbReference type="NCBI Taxonomy" id="650164"/>
    <lineage>
        <taxon>Eukaryota</taxon>
        <taxon>Fungi</taxon>
        <taxon>Dikarya</taxon>
        <taxon>Basidiomycota</taxon>
        <taxon>Agaricomycotina</taxon>
        <taxon>Agaricomycetes</taxon>
        <taxon>Polyporales</taxon>
        <taxon>Phanerochaetaceae</taxon>
        <taxon>Phanerochaete</taxon>
    </lineage>
</organism>
<dbReference type="OrthoDB" id="46189at2759"/>
<sequence>MQLLFGLLLPSTPAFVGEKRLHEASKAGSPPVELQSQTAVEVVKPSARFGLLLVGSSLAR</sequence>
<proteinExistence type="predicted"/>